<protein>
    <recommendedName>
        <fullName evidence="4">Transmembrane protein</fullName>
    </recommendedName>
</protein>
<keyword evidence="3" id="KW-1185">Reference proteome</keyword>
<keyword evidence="1" id="KW-1133">Transmembrane helix</keyword>
<feature type="transmembrane region" description="Helical" evidence="1">
    <location>
        <begin position="142"/>
        <end position="162"/>
    </location>
</feature>
<evidence type="ECO:0000313" key="2">
    <source>
        <dbReference type="EMBL" id="KAJ7729195.1"/>
    </source>
</evidence>
<organism evidence="2 3">
    <name type="scientific">Mycena metata</name>
    <dbReference type="NCBI Taxonomy" id="1033252"/>
    <lineage>
        <taxon>Eukaryota</taxon>
        <taxon>Fungi</taxon>
        <taxon>Dikarya</taxon>
        <taxon>Basidiomycota</taxon>
        <taxon>Agaricomycotina</taxon>
        <taxon>Agaricomycetes</taxon>
        <taxon>Agaricomycetidae</taxon>
        <taxon>Agaricales</taxon>
        <taxon>Marasmiineae</taxon>
        <taxon>Mycenaceae</taxon>
        <taxon>Mycena</taxon>
    </lineage>
</organism>
<accession>A0AAD7HW83</accession>
<evidence type="ECO:0000256" key="1">
    <source>
        <dbReference type="SAM" id="Phobius"/>
    </source>
</evidence>
<dbReference type="AlphaFoldDB" id="A0AAD7HW83"/>
<sequence length="190" mass="21709">MHEYRGGRVFGHLQGSDCVPRGDERANGPGVDCWCRLNPNLLLHILVFRHEFLGTKRQYLDAPLWHRLHVDTTLWKFLNSAVVLGLGTYKASAAFRGQRTALTTLEWITAVVWTLISFWMGILEKLTPGNEWFQSHDLTELLFVALGIAMITPVFMWMYFFATNVPLALLRIFPLPSFLDDIVDPPPVNL</sequence>
<evidence type="ECO:0008006" key="4">
    <source>
        <dbReference type="Google" id="ProtNLM"/>
    </source>
</evidence>
<keyword evidence="1" id="KW-0472">Membrane</keyword>
<comment type="caution">
    <text evidence="2">The sequence shown here is derived from an EMBL/GenBank/DDBJ whole genome shotgun (WGS) entry which is preliminary data.</text>
</comment>
<dbReference type="Proteomes" id="UP001215598">
    <property type="component" value="Unassembled WGS sequence"/>
</dbReference>
<gene>
    <name evidence="2" type="ORF">B0H16DRAFT_1734351</name>
</gene>
<evidence type="ECO:0000313" key="3">
    <source>
        <dbReference type="Proteomes" id="UP001215598"/>
    </source>
</evidence>
<keyword evidence="1" id="KW-0812">Transmembrane</keyword>
<name>A0AAD7HW83_9AGAR</name>
<reference evidence="2" key="1">
    <citation type="submission" date="2023-03" db="EMBL/GenBank/DDBJ databases">
        <title>Massive genome expansion in bonnet fungi (Mycena s.s.) driven by repeated elements and novel gene families across ecological guilds.</title>
        <authorList>
            <consortium name="Lawrence Berkeley National Laboratory"/>
            <person name="Harder C.B."/>
            <person name="Miyauchi S."/>
            <person name="Viragh M."/>
            <person name="Kuo A."/>
            <person name="Thoen E."/>
            <person name="Andreopoulos B."/>
            <person name="Lu D."/>
            <person name="Skrede I."/>
            <person name="Drula E."/>
            <person name="Henrissat B."/>
            <person name="Morin E."/>
            <person name="Kohler A."/>
            <person name="Barry K."/>
            <person name="LaButti K."/>
            <person name="Morin E."/>
            <person name="Salamov A."/>
            <person name="Lipzen A."/>
            <person name="Mereny Z."/>
            <person name="Hegedus B."/>
            <person name="Baldrian P."/>
            <person name="Stursova M."/>
            <person name="Weitz H."/>
            <person name="Taylor A."/>
            <person name="Grigoriev I.V."/>
            <person name="Nagy L.G."/>
            <person name="Martin F."/>
            <person name="Kauserud H."/>
        </authorList>
    </citation>
    <scope>NUCLEOTIDE SEQUENCE</scope>
    <source>
        <strain evidence="2">CBHHK182m</strain>
    </source>
</reference>
<dbReference type="EMBL" id="JARKIB010000167">
    <property type="protein sequence ID" value="KAJ7729195.1"/>
    <property type="molecule type" value="Genomic_DNA"/>
</dbReference>
<proteinExistence type="predicted"/>
<feature type="transmembrane region" description="Helical" evidence="1">
    <location>
        <begin position="100"/>
        <end position="122"/>
    </location>
</feature>